<gene>
    <name evidence="2" type="ORF">SELMODRAFT_442355</name>
</gene>
<protein>
    <submittedName>
        <fullName evidence="2">Uncharacterized protein</fullName>
    </submittedName>
</protein>
<feature type="region of interest" description="Disordered" evidence="1">
    <location>
        <begin position="104"/>
        <end position="138"/>
    </location>
</feature>
<dbReference type="KEGG" id="smo:SELMODRAFT_442355"/>
<sequence>MLSPRSRREAIEQGKAELNRLYEQLPESAHDLSLRDLVEHPTIPLSGGLPVEQRQEGLPPDVAAFGSATAFFFSVTSSPPRSTSGAATTRGVISARIDAAPPPPLPVSVKHISPRKVSPRPSPPLSPRRGIKSLPGSPVWRIHKEPQVKPILPALSFDHGVHSKCSSCSAHVIFFKTKCQVCSRLYCNRCVKRATCTSKCGQGCFSSSHSQEGSAPTKRRGILPGSSCWPFPITKASSRPRSKTGNGDSIHPASADF</sequence>
<proteinExistence type="predicted"/>
<dbReference type="HOGENOM" id="CLU_1083374_0_0_1"/>
<organism evidence="3">
    <name type="scientific">Selaginella moellendorffii</name>
    <name type="common">Spikemoss</name>
    <dbReference type="NCBI Taxonomy" id="88036"/>
    <lineage>
        <taxon>Eukaryota</taxon>
        <taxon>Viridiplantae</taxon>
        <taxon>Streptophyta</taxon>
        <taxon>Embryophyta</taxon>
        <taxon>Tracheophyta</taxon>
        <taxon>Lycopodiopsida</taxon>
        <taxon>Selaginellales</taxon>
        <taxon>Selaginellaceae</taxon>
        <taxon>Selaginella</taxon>
    </lineage>
</organism>
<dbReference type="PANTHER" id="PTHR34193:SF1">
    <property type="entry name" value="EXPRESSED PROTEIN"/>
    <property type="match status" value="1"/>
</dbReference>
<evidence type="ECO:0000313" key="2">
    <source>
        <dbReference type="EMBL" id="EFJ25131.1"/>
    </source>
</evidence>
<dbReference type="AlphaFoldDB" id="D8RSU1"/>
<dbReference type="OrthoDB" id="1939599at2759"/>
<feature type="region of interest" description="Disordered" evidence="1">
    <location>
        <begin position="204"/>
        <end position="257"/>
    </location>
</feature>
<evidence type="ECO:0000256" key="1">
    <source>
        <dbReference type="SAM" id="MobiDB-lite"/>
    </source>
</evidence>
<feature type="compositionally biased region" description="Polar residues" evidence="1">
    <location>
        <begin position="204"/>
        <end position="214"/>
    </location>
</feature>
<accession>D8RSU1</accession>
<dbReference type="EMBL" id="GL377588">
    <property type="protein sequence ID" value="EFJ25131.1"/>
    <property type="molecule type" value="Genomic_DNA"/>
</dbReference>
<dbReference type="PANTHER" id="PTHR34193">
    <property type="entry name" value="OS11G0199801 PROTEIN"/>
    <property type="match status" value="1"/>
</dbReference>
<feature type="compositionally biased region" description="Polar residues" evidence="1">
    <location>
        <begin position="235"/>
        <end position="247"/>
    </location>
</feature>
<keyword evidence="3" id="KW-1185">Reference proteome</keyword>
<dbReference type="InParanoid" id="D8RSU1"/>
<dbReference type="OMA" id="MPESPHE"/>
<name>D8RSU1_SELML</name>
<dbReference type="Proteomes" id="UP000001514">
    <property type="component" value="Unassembled WGS sequence"/>
</dbReference>
<dbReference type="Gramene" id="EFJ25131">
    <property type="protein sequence ID" value="EFJ25131"/>
    <property type="gene ID" value="SELMODRAFT_442355"/>
</dbReference>
<evidence type="ECO:0000313" key="3">
    <source>
        <dbReference type="Proteomes" id="UP000001514"/>
    </source>
</evidence>
<reference evidence="2 3" key="1">
    <citation type="journal article" date="2011" name="Science">
        <title>The Selaginella genome identifies genetic changes associated with the evolution of vascular plants.</title>
        <authorList>
            <person name="Banks J.A."/>
            <person name="Nishiyama T."/>
            <person name="Hasebe M."/>
            <person name="Bowman J.L."/>
            <person name="Gribskov M."/>
            <person name="dePamphilis C."/>
            <person name="Albert V.A."/>
            <person name="Aono N."/>
            <person name="Aoyama T."/>
            <person name="Ambrose B.A."/>
            <person name="Ashton N.W."/>
            <person name="Axtell M.J."/>
            <person name="Barker E."/>
            <person name="Barker M.S."/>
            <person name="Bennetzen J.L."/>
            <person name="Bonawitz N.D."/>
            <person name="Chapple C."/>
            <person name="Cheng C."/>
            <person name="Correa L.G."/>
            <person name="Dacre M."/>
            <person name="DeBarry J."/>
            <person name="Dreyer I."/>
            <person name="Elias M."/>
            <person name="Engstrom E.M."/>
            <person name="Estelle M."/>
            <person name="Feng L."/>
            <person name="Finet C."/>
            <person name="Floyd S.K."/>
            <person name="Frommer W.B."/>
            <person name="Fujita T."/>
            <person name="Gramzow L."/>
            <person name="Gutensohn M."/>
            <person name="Harholt J."/>
            <person name="Hattori M."/>
            <person name="Heyl A."/>
            <person name="Hirai T."/>
            <person name="Hiwatashi Y."/>
            <person name="Ishikawa M."/>
            <person name="Iwata M."/>
            <person name="Karol K.G."/>
            <person name="Koehler B."/>
            <person name="Kolukisaoglu U."/>
            <person name="Kubo M."/>
            <person name="Kurata T."/>
            <person name="Lalonde S."/>
            <person name="Li K."/>
            <person name="Li Y."/>
            <person name="Litt A."/>
            <person name="Lyons E."/>
            <person name="Manning G."/>
            <person name="Maruyama T."/>
            <person name="Michael T.P."/>
            <person name="Mikami K."/>
            <person name="Miyazaki S."/>
            <person name="Morinaga S."/>
            <person name="Murata T."/>
            <person name="Mueller-Roeber B."/>
            <person name="Nelson D.R."/>
            <person name="Obara M."/>
            <person name="Oguri Y."/>
            <person name="Olmstead R.G."/>
            <person name="Onodera N."/>
            <person name="Petersen B.L."/>
            <person name="Pils B."/>
            <person name="Prigge M."/>
            <person name="Rensing S.A."/>
            <person name="Riano-Pachon D.M."/>
            <person name="Roberts A.W."/>
            <person name="Sato Y."/>
            <person name="Scheller H.V."/>
            <person name="Schulz B."/>
            <person name="Schulz C."/>
            <person name="Shakirov E.V."/>
            <person name="Shibagaki N."/>
            <person name="Shinohara N."/>
            <person name="Shippen D.E."/>
            <person name="Soerensen I."/>
            <person name="Sotooka R."/>
            <person name="Sugimoto N."/>
            <person name="Sugita M."/>
            <person name="Sumikawa N."/>
            <person name="Tanurdzic M."/>
            <person name="Theissen G."/>
            <person name="Ulvskov P."/>
            <person name="Wakazuki S."/>
            <person name="Weng J.K."/>
            <person name="Willats W.W."/>
            <person name="Wipf D."/>
            <person name="Wolf P.G."/>
            <person name="Yang L."/>
            <person name="Zimmer A.D."/>
            <person name="Zhu Q."/>
            <person name="Mitros T."/>
            <person name="Hellsten U."/>
            <person name="Loque D."/>
            <person name="Otillar R."/>
            <person name="Salamov A."/>
            <person name="Schmutz J."/>
            <person name="Shapiro H."/>
            <person name="Lindquist E."/>
            <person name="Lucas S."/>
            <person name="Rokhsar D."/>
            <person name="Grigoriev I.V."/>
        </authorList>
    </citation>
    <scope>NUCLEOTIDE SEQUENCE [LARGE SCALE GENOMIC DNA]</scope>
</reference>